<dbReference type="SUPFAM" id="SSF53098">
    <property type="entry name" value="Ribonuclease H-like"/>
    <property type="match status" value="1"/>
</dbReference>
<accession>A0ABW7HTX8</accession>
<dbReference type="EMBL" id="JBIHMK010000046">
    <property type="protein sequence ID" value="MFH0249329.1"/>
    <property type="molecule type" value="Genomic_DNA"/>
</dbReference>
<feature type="domain" description="Transposase IS701-like DDE" evidence="2">
    <location>
        <begin position="24"/>
        <end position="246"/>
    </location>
</feature>
<proteinExistence type="predicted"/>
<dbReference type="RefSeq" id="WP_279950204.1">
    <property type="nucleotide sequence ID" value="NZ_BAABEN010000036.1"/>
</dbReference>
<name>A0ABW7HTX8_9ACTN</name>
<dbReference type="PANTHER" id="PTHR33627">
    <property type="entry name" value="TRANSPOSASE"/>
    <property type="match status" value="1"/>
</dbReference>
<sequence length="382" mass="41771">MPTPRTAAPPSARSAPLAEYVRTVFGSLPRIDQRRRAEAYLQGLLSTPGRKTMKRLARQVSCGASTAQALQQFISSSPWDWCEPRAVLTRVAARRLPDHAWVGGTIVSEKRGDRSVGVHRRFVPSLGTTVNCQLGVGLFIASESEALPVDWRLVLDGAWRHDASLRRQARIPDGAGLGTVWEQVLEMADAADTLPCVERAPLVMDLTAVGDLARVTDSLACGRREFLVRVRSDQPVLGAVRPGAAPPLVSRPASTAEQLVGEDGTGPARLRSTTVHLPTVRGAVAGPGRRVCRLFARSSPEGREAPQYWIGALRRWDTGHVLSLMRRQQMVESTFRVLEEEFGLTDFGGRSFPGWHHHMTMVSAAYAYSRLSSRPAEGRMSA</sequence>
<gene>
    <name evidence="3" type="ORF">ACG5V6_14025</name>
</gene>
<reference evidence="3 4" key="1">
    <citation type="submission" date="2024-10" db="EMBL/GenBank/DDBJ databases">
        <authorList>
            <person name="Cho J.-C."/>
        </authorList>
    </citation>
    <scope>NUCLEOTIDE SEQUENCE [LARGE SCALE GENOMIC DNA]</scope>
    <source>
        <strain evidence="3 4">KCTC29696</strain>
    </source>
</reference>
<evidence type="ECO:0000313" key="4">
    <source>
        <dbReference type="Proteomes" id="UP001607069"/>
    </source>
</evidence>
<dbReference type="InterPro" id="IPR038721">
    <property type="entry name" value="IS701-like_DDE_dom"/>
</dbReference>
<dbReference type="InterPro" id="IPR039365">
    <property type="entry name" value="IS701-like"/>
</dbReference>
<evidence type="ECO:0000313" key="3">
    <source>
        <dbReference type="EMBL" id="MFH0249329.1"/>
    </source>
</evidence>
<evidence type="ECO:0000259" key="2">
    <source>
        <dbReference type="Pfam" id="PF13546"/>
    </source>
</evidence>
<feature type="region of interest" description="Disordered" evidence="1">
    <location>
        <begin position="243"/>
        <end position="269"/>
    </location>
</feature>
<dbReference type="Pfam" id="PF13546">
    <property type="entry name" value="DDE_5"/>
    <property type="match status" value="1"/>
</dbReference>
<evidence type="ECO:0000256" key="1">
    <source>
        <dbReference type="SAM" id="MobiDB-lite"/>
    </source>
</evidence>
<organism evidence="3 4">
    <name type="scientific">Streptomyces chitinivorans</name>
    <dbReference type="NCBI Taxonomy" id="1257027"/>
    <lineage>
        <taxon>Bacteria</taxon>
        <taxon>Bacillati</taxon>
        <taxon>Actinomycetota</taxon>
        <taxon>Actinomycetes</taxon>
        <taxon>Kitasatosporales</taxon>
        <taxon>Streptomycetaceae</taxon>
        <taxon>Streptomyces</taxon>
    </lineage>
</organism>
<dbReference type="InterPro" id="IPR012337">
    <property type="entry name" value="RNaseH-like_sf"/>
</dbReference>
<dbReference type="PANTHER" id="PTHR33627:SF1">
    <property type="entry name" value="TRANSPOSASE"/>
    <property type="match status" value="1"/>
</dbReference>
<comment type="caution">
    <text evidence="3">The sequence shown here is derived from an EMBL/GenBank/DDBJ whole genome shotgun (WGS) entry which is preliminary data.</text>
</comment>
<keyword evidence="4" id="KW-1185">Reference proteome</keyword>
<dbReference type="Proteomes" id="UP001607069">
    <property type="component" value="Unassembled WGS sequence"/>
</dbReference>
<protein>
    <submittedName>
        <fullName evidence="3">IS701 family transposase</fullName>
    </submittedName>
</protein>